<dbReference type="RefSeq" id="WP_093034588.1">
    <property type="nucleotide sequence ID" value="NZ_FMZV01000013.1"/>
</dbReference>
<dbReference type="PROSITE" id="PS00623">
    <property type="entry name" value="GMC_OXRED_1"/>
    <property type="match status" value="1"/>
</dbReference>
<keyword evidence="3 6" id="KW-0285">Flavoprotein</keyword>
<dbReference type="GO" id="GO:0019285">
    <property type="term" value="P:glycine betaine biosynthetic process from choline"/>
    <property type="evidence" value="ECO:0007669"/>
    <property type="project" value="TreeGrafter"/>
</dbReference>
<dbReference type="InterPro" id="IPR007867">
    <property type="entry name" value="GMC_OxRtase_C"/>
</dbReference>
<gene>
    <name evidence="9" type="ORF">SAMN04488239_113143</name>
</gene>
<dbReference type="PROSITE" id="PS00624">
    <property type="entry name" value="GMC_OXRED_2"/>
    <property type="match status" value="1"/>
</dbReference>
<evidence type="ECO:0000256" key="3">
    <source>
        <dbReference type="ARBA" id="ARBA00022630"/>
    </source>
</evidence>
<proteinExistence type="inferred from homology"/>
<dbReference type="InterPro" id="IPR036188">
    <property type="entry name" value="FAD/NAD-bd_sf"/>
</dbReference>
<feature type="binding site" evidence="5">
    <location>
        <position position="217"/>
    </location>
    <ligand>
        <name>FAD</name>
        <dbReference type="ChEBI" id="CHEBI:57692"/>
    </ligand>
</feature>
<dbReference type="InterPro" id="IPR012132">
    <property type="entry name" value="GMC_OxRdtase"/>
</dbReference>
<feature type="domain" description="Glucose-methanol-choline oxidoreductase N-terminal" evidence="8">
    <location>
        <begin position="249"/>
        <end position="263"/>
    </location>
</feature>
<evidence type="ECO:0000256" key="4">
    <source>
        <dbReference type="ARBA" id="ARBA00022827"/>
    </source>
</evidence>
<reference evidence="10" key="1">
    <citation type="submission" date="2016-10" db="EMBL/GenBank/DDBJ databases">
        <authorList>
            <person name="Varghese N."/>
            <person name="Submissions S."/>
        </authorList>
    </citation>
    <scope>NUCLEOTIDE SEQUENCE [LARGE SCALE GENOMIC DNA]</scope>
    <source>
        <strain evidence="10">CGMCC 1.9108</strain>
    </source>
</reference>
<comment type="similarity">
    <text evidence="2 6">Belongs to the GMC oxidoreductase family.</text>
</comment>
<name>A0A1G6ZYL1_9RHOB</name>
<dbReference type="GO" id="GO:0008812">
    <property type="term" value="F:choline dehydrogenase activity"/>
    <property type="evidence" value="ECO:0007669"/>
    <property type="project" value="TreeGrafter"/>
</dbReference>
<feature type="domain" description="Glucose-methanol-choline oxidoreductase N-terminal" evidence="7">
    <location>
        <begin position="82"/>
        <end position="105"/>
    </location>
</feature>
<dbReference type="STRING" id="639004.SAMN04488239_113143"/>
<evidence type="ECO:0000313" key="10">
    <source>
        <dbReference type="Proteomes" id="UP000199628"/>
    </source>
</evidence>
<organism evidence="9 10">
    <name type="scientific">Ruegeria marina</name>
    <dbReference type="NCBI Taxonomy" id="639004"/>
    <lineage>
        <taxon>Bacteria</taxon>
        <taxon>Pseudomonadati</taxon>
        <taxon>Pseudomonadota</taxon>
        <taxon>Alphaproteobacteria</taxon>
        <taxon>Rhodobacterales</taxon>
        <taxon>Roseobacteraceae</taxon>
        <taxon>Ruegeria</taxon>
    </lineage>
</organism>
<dbReference type="EMBL" id="FMZV01000013">
    <property type="protein sequence ID" value="SDE07473.1"/>
    <property type="molecule type" value="Genomic_DNA"/>
</dbReference>
<dbReference type="SUPFAM" id="SSF54373">
    <property type="entry name" value="FAD-linked reductases, C-terminal domain"/>
    <property type="match status" value="1"/>
</dbReference>
<dbReference type="AlphaFoldDB" id="A0A1G6ZYL1"/>
<dbReference type="PIRSF" id="PIRSF000137">
    <property type="entry name" value="Alcohol_oxidase"/>
    <property type="match status" value="1"/>
</dbReference>
<evidence type="ECO:0000259" key="8">
    <source>
        <dbReference type="PROSITE" id="PS00624"/>
    </source>
</evidence>
<accession>A0A1G6ZYL1</accession>
<dbReference type="PANTHER" id="PTHR11552">
    <property type="entry name" value="GLUCOSE-METHANOL-CHOLINE GMC OXIDOREDUCTASE"/>
    <property type="match status" value="1"/>
</dbReference>
<keyword evidence="10" id="KW-1185">Reference proteome</keyword>
<keyword evidence="4 5" id="KW-0274">FAD</keyword>
<dbReference type="Gene3D" id="3.50.50.60">
    <property type="entry name" value="FAD/NAD(P)-binding domain"/>
    <property type="match status" value="1"/>
</dbReference>
<dbReference type="InterPro" id="IPR000172">
    <property type="entry name" value="GMC_OxRdtase_N"/>
</dbReference>
<dbReference type="Pfam" id="PF05199">
    <property type="entry name" value="GMC_oxred_C"/>
    <property type="match status" value="1"/>
</dbReference>
<evidence type="ECO:0000259" key="7">
    <source>
        <dbReference type="PROSITE" id="PS00623"/>
    </source>
</evidence>
<feature type="binding site" evidence="5">
    <location>
        <position position="88"/>
    </location>
    <ligand>
        <name>FAD</name>
        <dbReference type="ChEBI" id="CHEBI:57692"/>
    </ligand>
</feature>
<dbReference type="GO" id="GO:0016020">
    <property type="term" value="C:membrane"/>
    <property type="evidence" value="ECO:0007669"/>
    <property type="project" value="TreeGrafter"/>
</dbReference>
<dbReference type="SUPFAM" id="SSF51905">
    <property type="entry name" value="FAD/NAD(P)-binding domain"/>
    <property type="match status" value="1"/>
</dbReference>
<evidence type="ECO:0000313" key="9">
    <source>
        <dbReference type="EMBL" id="SDE07473.1"/>
    </source>
</evidence>
<comment type="cofactor">
    <cofactor evidence="1 5">
        <name>FAD</name>
        <dbReference type="ChEBI" id="CHEBI:57692"/>
    </cofactor>
</comment>
<evidence type="ECO:0000256" key="5">
    <source>
        <dbReference type="PIRSR" id="PIRSR000137-2"/>
    </source>
</evidence>
<protein>
    <submittedName>
        <fullName evidence="9">GMC oxidoreductase</fullName>
    </submittedName>
</protein>
<evidence type="ECO:0000256" key="6">
    <source>
        <dbReference type="RuleBase" id="RU003968"/>
    </source>
</evidence>
<dbReference type="Pfam" id="PF00732">
    <property type="entry name" value="GMC_oxred_N"/>
    <property type="match status" value="1"/>
</dbReference>
<dbReference type="Proteomes" id="UP000199628">
    <property type="component" value="Unassembled WGS sequence"/>
</dbReference>
<dbReference type="GO" id="GO:0050660">
    <property type="term" value="F:flavin adenine dinucleotide binding"/>
    <property type="evidence" value="ECO:0007669"/>
    <property type="project" value="InterPro"/>
</dbReference>
<dbReference type="OrthoDB" id="9785276at2"/>
<evidence type="ECO:0000256" key="2">
    <source>
        <dbReference type="ARBA" id="ARBA00010790"/>
    </source>
</evidence>
<sequence length="561" mass="60881">MNRVFDYVVSGGGSAGCVLAARLAEDPAVSVCLVEAGGRGRDLFIRMPAGNGFVFGNPRFDWGYTSVPQESLGGRSIYFARGKALGGTSIVNGMIYMRGVPADCDGWRQSGLAGWGYNDLLPYFRRSERSRDRQDGWHGTTGPLATEPARNHGTLDRAFIAAAVATGHTELDDFNGPHRTGVARVDSTVSRGIRQSTALAYLRRPPANLTVLTGRHVVRAIVEQGRAIGVQTLDGAILHAEREVILCHGAFATPQLLMLSGIGPADHLRTVGITPIHDLPGVGEHLADHVDVSIQYGSDRMDLSHARQQRIDRAAWLMARWLANGSGPGGGSFFSAALFHAFEDEALPELEVFMTPMIVDENIGNGETERAPILERLGRRLLVRGRKVARPGVQIDINQERPHSLGTVRLASADPRAHPRIDPNYFADPRDLDQMVRGVAVMREIMAQPQIARYVTRELGPWANARTRDEIVAAIRQTAYTGHHPCSTARMGNGSDPGAVLDGELRLRGIDGLRVCDASAMPTQITGNLYATVVAMAEKAADMIRGRTPLPPEYPQEKIHG</sequence>
<evidence type="ECO:0000256" key="1">
    <source>
        <dbReference type="ARBA" id="ARBA00001974"/>
    </source>
</evidence>
<dbReference type="PROSITE" id="PS51257">
    <property type="entry name" value="PROKAR_LIPOPROTEIN"/>
    <property type="match status" value="1"/>
</dbReference>
<dbReference type="Gene3D" id="3.30.560.10">
    <property type="entry name" value="Glucose Oxidase, domain 3"/>
    <property type="match status" value="1"/>
</dbReference>
<dbReference type="PANTHER" id="PTHR11552:SF147">
    <property type="entry name" value="CHOLINE DEHYDROGENASE, MITOCHONDRIAL"/>
    <property type="match status" value="1"/>
</dbReference>